<evidence type="ECO:0000256" key="3">
    <source>
        <dbReference type="ARBA" id="ARBA00022448"/>
    </source>
</evidence>
<dbReference type="InterPro" id="IPR020846">
    <property type="entry name" value="MFS_dom"/>
</dbReference>
<feature type="transmembrane region" description="Helical" evidence="9">
    <location>
        <begin position="164"/>
        <end position="182"/>
    </location>
</feature>
<keyword evidence="7" id="KW-0325">Glycoprotein</keyword>
<feature type="transmembrane region" description="Helical" evidence="9">
    <location>
        <begin position="61"/>
        <end position="80"/>
    </location>
</feature>
<evidence type="ECO:0000313" key="11">
    <source>
        <dbReference type="EMBL" id="KAF4471932.1"/>
    </source>
</evidence>
<dbReference type="PROSITE" id="PS50850">
    <property type="entry name" value="MFS"/>
    <property type="match status" value="1"/>
</dbReference>
<protein>
    <submittedName>
        <fullName evidence="11">Siderophore iron transporter mirB</fullName>
    </submittedName>
</protein>
<dbReference type="PANTHER" id="PTHR23501:SF3">
    <property type="entry name" value="MAJOR FACILITATOR SUPERFAMILY (MFS) PROFILE DOMAIN-CONTAINING PROTEIN"/>
    <property type="match status" value="1"/>
</dbReference>
<dbReference type="InterPro" id="IPR011701">
    <property type="entry name" value="MFS"/>
</dbReference>
<keyword evidence="12" id="KW-1185">Reference proteome</keyword>
<sequence length="588" mass="64610">MPEAHRQPGSLDLSDDPDKHSSAVVSDNDVGRNLTTSADDEEPITADAQAGVQNIEAVTSVWTTTALVVAYVMIWFIYFFDMMHQGVSGALTPYVTSAFQHHSLTPTVGIMSSIIGGVFKLTIAKILDVFGRPQGYILSLFLATIGLVMMAACNNVETYAAAQVFYTVGNNAMLYCITIFIADTSSLRNRGLMIAYSGSPNIITTWLAGPMSEAYLKGPGWRWCWGTFAIIIPVVASPLFFLFLYNQQKARKRGLIVEHKSGRTLWQSLAYYCREFDAVGLLLLSAGLALFLLPFHIYSMQDQQWRSPLIICLLVFGITLIIAFAAWEKFFASITFIPYDLLLDRTVLGACVLAATLFVSFFCWNSYFNSFLQVVNTLSVTHASYVSQVYTVGSALWCLVAGLIIRRTGRYKAICLYFALPLSVLGMGLMIHFRKPNVNIGYIVMTQIFISFASGTIIICDQIAAMAAASHQHIAVVLAIESMFSEIGGAVGLTVAAAIWQGVFPQKLAEYLPTEELPNLVDIYGALEVQLSYPEGSPARVAIQHAYVDAQKMMLIAGTAVWAVGFVATVVWRDINVKDIKQVKGHVI</sequence>
<dbReference type="Proteomes" id="UP000554235">
    <property type="component" value="Unassembled WGS sequence"/>
</dbReference>
<accession>A0A8H4LPJ5</accession>
<evidence type="ECO:0000256" key="9">
    <source>
        <dbReference type="SAM" id="Phobius"/>
    </source>
</evidence>
<feature type="transmembrane region" description="Helical" evidence="9">
    <location>
        <begin position="278"/>
        <end position="299"/>
    </location>
</feature>
<dbReference type="InterPro" id="IPR036259">
    <property type="entry name" value="MFS_trans_sf"/>
</dbReference>
<evidence type="ECO:0000259" key="10">
    <source>
        <dbReference type="PROSITE" id="PS50850"/>
    </source>
</evidence>
<dbReference type="GO" id="GO:0005886">
    <property type="term" value="C:plasma membrane"/>
    <property type="evidence" value="ECO:0007669"/>
    <property type="project" value="TreeGrafter"/>
</dbReference>
<dbReference type="SUPFAM" id="SSF103473">
    <property type="entry name" value="MFS general substrate transporter"/>
    <property type="match status" value="2"/>
</dbReference>
<feature type="transmembrane region" description="Helical" evidence="9">
    <location>
        <begin position="476"/>
        <end position="500"/>
    </location>
</feature>
<keyword evidence="3" id="KW-0813">Transport</keyword>
<comment type="similarity">
    <text evidence="2">Belongs to the major facilitator superfamily.</text>
</comment>
<gene>
    <name evidence="11" type="ORF">FALBO_1150</name>
</gene>
<comment type="subcellular location">
    <subcellularLocation>
        <location evidence="1">Membrane</location>
        <topology evidence="1">Multi-pass membrane protein</topology>
    </subcellularLocation>
</comment>
<feature type="domain" description="Major facilitator superfamily (MFS) profile" evidence="10">
    <location>
        <begin position="67"/>
        <end position="537"/>
    </location>
</feature>
<feature type="transmembrane region" description="Helical" evidence="9">
    <location>
        <begin position="387"/>
        <end position="405"/>
    </location>
</feature>
<feature type="transmembrane region" description="Helical" evidence="9">
    <location>
        <begin position="305"/>
        <end position="327"/>
    </location>
</feature>
<evidence type="ECO:0000256" key="6">
    <source>
        <dbReference type="ARBA" id="ARBA00023136"/>
    </source>
</evidence>
<dbReference type="AlphaFoldDB" id="A0A8H4LPJ5"/>
<keyword evidence="5 9" id="KW-1133">Transmembrane helix</keyword>
<feature type="transmembrane region" description="Helical" evidence="9">
    <location>
        <begin position="100"/>
        <end position="123"/>
    </location>
</feature>
<evidence type="ECO:0000256" key="4">
    <source>
        <dbReference type="ARBA" id="ARBA00022692"/>
    </source>
</evidence>
<feature type="transmembrane region" description="Helical" evidence="9">
    <location>
        <begin position="347"/>
        <end position="367"/>
    </location>
</feature>
<feature type="transmembrane region" description="Helical" evidence="9">
    <location>
        <begin position="440"/>
        <end position="464"/>
    </location>
</feature>
<feature type="transmembrane region" description="Helical" evidence="9">
    <location>
        <begin position="553"/>
        <end position="572"/>
    </location>
</feature>
<feature type="region of interest" description="Disordered" evidence="8">
    <location>
        <begin position="1"/>
        <end position="42"/>
    </location>
</feature>
<comment type="caution">
    <text evidence="11">The sequence shown here is derived from an EMBL/GenBank/DDBJ whole genome shotgun (WGS) entry which is preliminary data.</text>
</comment>
<evidence type="ECO:0000256" key="2">
    <source>
        <dbReference type="ARBA" id="ARBA00008335"/>
    </source>
</evidence>
<dbReference type="PANTHER" id="PTHR23501">
    <property type="entry name" value="MAJOR FACILITATOR SUPERFAMILY"/>
    <property type="match status" value="1"/>
</dbReference>
<keyword evidence="4 9" id="KW-0812">Transmembrane</keyword>
<dbReference type="FunFam" id="1.20.1250.20:FF:000284">
    <property type="entry name" value="Siderophore iron transporter mirB"/>
    <property type="match status" value="1"/>
</dbReference>
<dbReference type="EMBL" id="JAADYS010000148">
    <property type="protein sequence ID" value="KAF4471932.1"/>
    <property type="molecule type" value="Genomic_DNA"/>
</dbReference>
<evidence type="ECO:0000256" key="7">
    <source>
        <dbReference type="ARBA" id="ARBA00023180"/>
    </source>
</evidence>
<evidence type="ECO:0000313" key="12">
    <source>
        <dbReference type="Proteomes" id="UP000554235"/>
    </source>
</evidence>
<name>A0A8H4LPJ5_9HYPO</name>
<evidence type="ECO:0000256" key="1">
    <source>
        <dbReference type="ARBA" id="ARBA00004141"/>
    </source>
</evidence>
<dbReference type="OrthoDB" id="4078873at2759"/>
<proteinExistence type="inferred from homology"/>
<dbReference type="Pfam" id="PF07690">
    <property type="entry name" value="MFS_1"/>
    <property type="match status" value="1"/>
</dbReference>
<feature type="transmembrane region" description="Helical" evidence="9">
    <location>
        <begin position="220"/>
        <end position="245"/>
    </location>
</feature>
<evidence type="ECO:0000256" key="5">
    <source>
        <dbReference type="ARBA" id="ARBA00022989"/>
    </source>
</evidence>
<organism evidence="11 12">
    <name type="scientific">Fusarium albosuccineum</name>
    <dbReference type="NCBI Taxonomy" id="1237068"/>
    <lineage>
        <taxon>Eukaryota</taxon>
        <taxon>Fungi</taxon>
        <taxon>Dikarya</taxon>
        <taxon>Ascomycota</taxon>
        <taxon>Pezizomycotina</taxon>
        <taxon>Sordariomycetes</taxon>
        <taxon>Hypocreomycetidae</taxon>
        <taxon>Hypocreales</taxon>
        <taxon>Nectriaceae</taxon>
        <taxon>Fusarium</taxon>
        <taxon>Fusarium decemcellulare species complex</taxon>
    </lineage>
</organism>
<dbReference type="GO" id="GO:0022857">
    <property type="term" value="F:transmembrane transporter activity"/>
    <property type="evidence" value="ECO:0007669"/>
    <property type="project" value="InterPro"/>
</dbReference>
<feature type="transmembrane region" description="Helical" evidence="9">
    <location>
        <begin position="135"/>
        <end position="152"/>
    </location>
</feature>
<feature type="transmembrane region" description="Helical" evidence="9">
    <location>
        <begin position="414"/>
        <end position="434"/>
    </location>
</feature>
<dbReference type="Gene3D" id="1.20.1250.20">
    <property type="entry name" value="MFS general substrate transporter like domains"/>
    <property type="match status" value="2"/>
</dbReference>
<reference evidence="11 12" key="1">
    <citation type="submission" date="2020-01" db="EMBL/GenBank/DDBJ databases">
        <title>Identification and distribution of gene clusters putatively required for synthesis of sphingolipid metabolism inhibitors in phylogenetically diverse species of the filamentous fungus Fusarium.</title>
        <authorList>
            <person name="Kim H.-S."/>
            <person name="Busman M."/>
            <person name="Brown D.W."/>
            <person name="Divon H."/>
            <person name="Uhlig S."/>
            <person name="Proctor R.H."/>
        </authorList>
    </citation>
    <scope>NUCLEOTIDE SEQUENCE [LARGE SCALE GENOMIC DNA]</scope>
    <source>
        <strain evidence="11 12">NRRL 20459</strain>
    </source>
</reference>
<keyword evidence="6 9" id="KW-0472">Membrane</keyword>
<feature type="transmembrane region" description="Helical" evidence="9">
    <location>
        <begin position="191"/>
        <end position="208"/>
    </location>
</feature>
<evidence type="ECO:0000256" key="8">
    <source>
        <dbReference type="SAM" id="MobiDB-lite"/>
    </source>
</evidence>